<evidence type="ECO:0000313" key="2">
    <source>
        <dbReference type="Proteomes" id="UP000244005"/>
    </source>
</evidence>
<dbReference type="EMBL" id="KZ772703">
    <property type="protein sequence ID" value="PTQ42167.1"/>
    <property type="molecule type" value="Genomic_DNA"/>
</dbReference>
<proteinExistence type="predicted"/>
<dbReference type="Gramene" id="Mp2g04790.1">
    <property type="protein sequence ID" value="Mp2g04790.1.cds1"/>
    <property type="gene ID" value="Mp2g04790"/>
</dbReference>
<gene>
    <name evidence="1" type="ORF">MARPO_0031s0134</name>
</gene>
<sequence length="123" mass="14016">MQQCLLSSCSHILFRPLVRQSSLHLLLSRPARARSQLKCTMLSTPCSATRTKLRSALDFSITIIIPPTMFMTVTSYTDTCYEFHTQSPTQARKVDRYLFSTCSFRGTLATDVRLSESHMIFKT</sequence>
<dbReference type="Proteomes" id="UP000244005">
    <property type="component" value="Unassembled WGS sequence"/>
</dbReference>
<organism evidence="1 2">
    <name type="scientific">Marchantia polymorpha</name>
    <name type="common">Common liverwort</name>
    <name type="synonym">Marchantia aquatica</name>
    <dbReference type="NCBI Taxonomy" id="3197"/>
    <lineage>
        <taxon>Eukaryota</taxon>
        <taxon>Viridiplantae</taxon>
        <taxon>Streptophyta</taxon>
        <taxon>Embryophyta</taxon>
        <taxon>Marchantiophyta</taxon>
        <taxon>Marchantiopsida</taxon>
        <taxon>Marchantiidae</taxon>
        <taxon>Marchantiales</taxon>
        <taxon>Marchantiaceae</taxon>
        <taxon>Marchantia</taxon>
    </lineage>
</organism>
<protein>
    <submittedName>
        <fullName evidence="1">Uncharacterized protein</fullName>
    </submittedName>
</protein>
<name>A0A2R6X7U5_MARPO</name>
<dbReference type="AlphaFoldDB" id="A0A2R6X7U5"/>
<keyword evidence="2" id="KW-1185">Reference proteome</keyword>
<accession>A0A2R6X7U5</accession>
<reference evidence="2" key="1">
    <citation type="journal article" date="2017" name="Cell">
        <title>Insights into land plant evolution garnered from the Marchantia polymorpha genome.</title>
        <authorList>
            <person name="Bowman J.L."/>
            <person name="Kohchi T."/>
            <person name="Yamato K.T."/>
            <person name="Jenkins J."/>
            <person name="Shu S."/>
            <person name="Ishizaki K."/>
            <person name="Yamaoka S."/>
            <person name="Nishihama R."/>
            <person name="Nakamura Y."/>
            <person name="Berger F."/>
            <person name="Adam C."/>
            <person name="Aki S.S."/>
            <person name="Althoff F."/>
            <person name="Araki T."/>
            <person name="Arteaga-Vazquez M.A."/>
            <person name="Balasubrmanian S."/>
            <person name="Barry K."/>
            <person name="Bauer D."/>
            <person name="Boehm C.R."/>
            <person name="Briginshaw L."/>
            <person name="Caballero-Perez J."/>
            <person name="Catarino B."/>
            <person name="Chen F."/>
            <person name="Chiyoda S."/>
            <person name="Chovatia M."/>
            <person name="Davies K.M."/>
            <person name="Delmans M."/>
            <person name="Demura T."/>
            <person name="Dierschke T."/>
            <person name="Dolan L."/>
            <person name="Dorantes-Acosta A.E."/>
            <person name="Eklund D.M."/>
            <person name="Florent S.N."/>
            <person name="Flores-Sandoval E."/>
            <person name="Fujiyama A."/>
            <person name="Fukuzawa H."/>
            <person name="Galik B."/>
            <person name="Grimanelli D."/>
            <person name="Grimwood J."/>
            <person name="Grossniklaus U."/>
            <person name="Hamada T."/>
            <person name="Haseloff J."/>
            <person name="Hetherington A.J."/>
            <person name="Higo A."/>
            <person name="Hirakawa Y."/>
            <person name="Hundley H.N."/>
            <person name="Ikeda Y."/>
            <person name="Inoue K."/>
            <person name="Inoue S.I."/>
            <person name="Ishida S."/>
            <person name="Jia Q."/>
            <person name="Kakita M."/>
            <person name="Kanazawa T."/>
            <person name="Kawai Y."/>
            <person name="Kawashima T."/>
            <person name="Kennedy M."/>
            <person name="Kinose K."/>
            <person name="Kinoshita T."/>
            <person name="Kohara Y."/>
            <person name="Koide E."/>
            <person name="Komatsu K."/>
            <person name="Kopischke S."/>
            <person name="Kubo M."/>
            <person name="Kyozuka J."/>
            <person name="Lagercrantz U."/>
            <person name="Lin S.S."/>
            <person name="Lindquist E."/>
            <person name="Lipzen A.M."/>
            <person name="Lu C.W."/>
            <person name="De Luna E."/>
            <person name="Martienssen R.A."/>
            <person name="Minamino N."/>
            <person name="Mizutani M."/>
            <person name="Mizutani M."/>
            <person name="Mochizuki N."/>
            <person name="Monte I."/>
            <person name="Mosher R."/>
            <person name="Nagasaki H."/>
            <person name="Nakagami H."/>
            <person name="Naramoto S."/>
            <person name="Nishitani K."/>
            <person name="Ohtani M."/>
            <person name="Okamoto T."/>
            <person name="Okumura M."/>
            <person name="Phillips J."/>
            <person name="Pollak B."/>
            <person name="Reinders A."/>
            <person name="Rovekamp M."/>
            <person name="Sano R."/>
            <person name="Sawa S."/>
            <person name="Schmid M.W."/>
            <person name="Shirakawa M."/>
            <person name="Solano R."/>
            <person name="Spunde A."/>
            <person name="Suetsugu N."/>
            <person name="Sugano S."/>
            <person name="Sugiyama A."/>
            <person name="Sun R."/>
            <person name="Suzuki Y."/>
            <person name="Takenaka M."/>
            <person name="Takezawa D."/>
            <person name="Tomogane H."/>
            <person name="Tsuzuki M."/>
            <person name="Ueda T."/>
            <person name="Umeda M."/>
            <person name="Ward J.M."/>
            <person name="Watanabe Y."/>
            <person name="Yazaki K."/>
            <person name="Yokoyama R."/>
            <person name="Yoshitake Y."/>
            <person name="Yotsui I."/>
            <person name="Zachgo S."/>
            <person name="Schmutz J."/>
        </authorList>
    </citation>
    <scope>NUCLEOTIDE SEQUENCE [LARGE SCALE GENOMIC DNA]</scope>
    <source>
        <strain evidence="2">Tak-1</strain>
    </source>
</reference>
<evidence type="ECO:0000313" key="1">
    <source>
        <dbReference type="EMBL" id="PTQ42167.1"/>
    </source>
</evidence>